<dbReference type="PRINTS" id="PR00503">
    <property type="entry name" value="BROMODOMAIN"/>
</dbReference>
<evidence type="ECO:0000313" key="5">
    <source>
        <dbReference type="Proteomes" id="UP000646827"/>
    </source>
</evidence>
<dbReference type="Pfam" id="PF00439">
    <property type="entry name" value="Bromodomain"/>
    <property type="match status" value="2"/>
</dbReference>
<comment type="caution">
    <text evidence="4">The sequence shown here is derived from an EMBL/GenBank/DDBJ whole genome shotgun (WGS) entry which is preliminary data.</text>
</comment>
<sequence>MDLSTVQSKFNNDQYKTVDAFIDDIRLILDNCHRYNNPHDFVAQSGKKLEEVFDRLLLKRPSSTVIVTDSDELMSDDKIRLCNNALIEMNKKKYDRINWAFKQPVDASAWGATDYYDIIKNPMDLSTIERKLNELQYKNEDEFVADVRLMFQNCYTYNAPTHPVHQNAKALEKVFDTYWKKKAHKTSSSSK</sequence>
<accession>A0A8H7SC38</accession>
<dbReference type="PROSITE" id="PS00633">
    <property type="entry name" value="BROMODOMAIN_1"/>
    <property type="match status" value="1"/>
</dbReference>
<evidence type="ECO:0000259" key="3">
    <source>
        <dbReference type="PROSITE" id="PS50014"/>
    </source>
</evidence>
<dbReference type="Gene3D" id="1.20.920.10">
    <property type="entry name" value="Bromodomain-like"/>
    <property type="match status" value="2"/>
</dbReference>
<dbReference type="InterPro" id="IPR001487">
    <property type="entry name" value="Bromodomain"/>
</dbReference>
<dbReference type="SUPFAM" id="SSF47370">
    <property type="entry name" value="Bromodomain"/>
    <property type="match status" value="2"/>
</dbReference>
<organism evidence="4 5">
    <name type="scientific">Circinella minor</name>
    <dbReference type="NCBI Taxonomy" id="1195481"/>
    <lineage>
        <taxon>Eukaryota</taxon>
        <taxon>Fungi</taxon>
        <taxon>Fungi incertae sedis</taxon>
        <taxon>Mucoromycota</taxon>
        <taxon>Mucoromycotina</taxon>
        <taxon>Mucoromycetes</taxon>
        <taxon>Mucorales</taxon>
        <taxon>Lichtheimiaceae</taxon>
        <taxon>Circinella</taxon>
    </lineage>
</organism>
<name>A0A8H7SC38_9FUNG</name>
<reference evidence="4 5" key="1">
    <citation type="submission" date="2020-12" db="EMBL/GenBank/DDBJ databases">
        <title>Metabolic potential, ecology and presence of endohyphal bacteria is reflected in genomic diversity of Mucoromycotina.</title>
        <authorList>
            <person name="Muszewska A."/>
            <person name="Okrasinska A."/>
            <person name="Steczkiewicz K."/>
            <person name="Drgas O."/>
            <person name="Orlowska M."/>
            <person name="Perlinska-Lenart U."/>
            <person name="Aleksandrzak-Piekarczyk T."/>
            <person name="Szatraj K."/>
            <person name="Zielenkiewicz U."/>
            <person name="Pilsyk S."/>
            <person name="Malc E."/>
            <person name="Mieczkowski P."/>
            <person name="Kruszewska J.S."/>
            <person name="Biernat P."/>
            <person name="Pawlowska J."/>
        </authorList>
    </citation>
    <scope>NUCLEOTIDE SEQUENCE [LARGE SCALE GENOMIC DNA]</scope>
    <source>
        <strain evidence="4 5">CBS 142.35</strain>
    </source>
</reference>
<protein>
    <recommendedName>
        <fullName evidence="3">Bromo domain-containing protein</fullName>
    </recommendedName>
</protein>
<dbReference type="GO" id="GO:0000785">
    <property type="term" value="C:chromatin"/>
    <property type="evidence" value="ECO:0007669"/>
    <property type="project" value="TreeGrafter"/>
</dbReference>
<gene>
    <name evidence="4" type="ORF">INT45_006596</name>
</gene>
<dbReference type="PROSITE" id="PS50014">
    <property type="entry name" value="BROMODOMAIN_2"/>
    <property type="match status" value="2"/>
</dbReference>
<evidence type="ECO:0000313" key="4">
    <source>
        <dbReference type="EMBL" id="KAG2225900.1"/>
    </source>
</evidence>
<dbReference type="Proteomes" id="UP000646827">
    <property type="component" value="Unassembled WGS sequence"/>
</dbReference>
<keyword evidence="5" id="KW-1185">Reference proteome</keyword>
<feature type="domain" description="Bromo" evidence="3">
    <location>
        <begin position="1"/>
        <end position="43"/>
    </location>
</feature>
<dbReference type="GO" id="GO:0005634">
    <property type="term" value="C:nucleus"/>
    <property type="evidence" value="ECO:0007669"/>
    <property type="project" value="TreeGrafter"/>
</dbReference>
<dbReference type="SMART" id="SM00297">
    <property type="entry name" value="BROMO"/>
    <property type="match status" value="2"/>
</dbReference>
<dbReference type="InterPro" id="IPR018359">
    <property type="entry name" value="Bromodomain_CS"/>
</dbReference>
<dbReference type="InterPro" id="IPR050935">
    <property type="entry name" value="Bromo_chromatin_reader"/>
</dbReference>
<dbReference type="PANTHER" id="PTHR22880:SF225">
    <property type="entry name" value="BROMODOMAIN-CONTAINING PROTEIN BET-1-RELATED"/>
    <property type="match status" value="1"/>
</dbReference>
<dbReference type="AlphaFoldDB" id="A0A8H7SC38"/>
<dbReference type="GO" id="GO:0006338">
    <property type="term" value="P:chromatin remodeling"/>
    <property type="evidence" value="ECO:0007669"/>
    <property type="project" value="TreeGrafter"/>
</dbReference>
<dbReference type="PANTHER" id="PTHR22880">
    <property type="entry name" value="FALZ-RELATED BROMODOMAIN-CONTAINING PROTEINS"/>
    <property type="match status" value="1"/>
</dbReference>
<feature type="domain" description="Bromo" evidence="3">
    <location>
        <begin position="93"/>
        <end position="165"/>
    </location>
</feature>
<keyword evidence="1 2" id="KW-0103">Bromodomain</keyword>
<proteinExistence type="predicted"/>
<dbReference type="OrthoDB" id="21449at2759"/>
<evidence type="ECO:0000256" key="2">
    <source>
        <dbReference type="PROSITE-ProRule" id="PRU00035"/>
    </source>
</evidence>
<evidence type="ECO:0000256" key="1">
    <source>
        <dbReference type="ARBA" id="ARBA00023117"/>
    </source>
</evidence>
<feature type="non-terminal residue" evidence="4">
    <location>
        <position position="1"/>
    </location>
</feature>
<dbReference type="EMBL" id="JAEPRB010000022">
    <property type="protein sequence ID" value="KAG2225900.1"/>
    <property type="molecule type" value="Genomic_DNA"/>
</dbReference>
<dbReference type="InterPro" id="IPR036427">
    <property type="entry name" value="Bromodomain-like_sf"/>
</dbReference>
<dbReference type="GO" id="GO:0006355">
    <property type="term" value="P:regulation of DNA-templated transcription"/>
    <property type="evidence" value="ECO:0007669"/>
    <property type="project" value="TreeGrafter"/>
</dbReference>